<accession>A0ABP0L566</accession>
<feature type="region of interest" description="Disordered" evidence="1">
    <location>
        <begin position="159"/>
        <end position="186"/>
    </location>
</feature>
<feature type="compositionally biased region" description="Basic and acidic residues" evidence="1">
    <location>
        <begin position="160"/>
        <end position="171"/>
    </location>
</feature>
<keyword evidence="3" id="KW-1185">Reference proteome</keyword>
<feature type="compositionally biased region" description="Basic and acidic residues" evidence="1">
    <location>
        <begin position="646"/>
        <end position="660"/>
    </location>
</feature>
<name>A0ABP0L566_9DINO</name>
<feature type="compositionally biased region" description="Basic and acidic residues" evidence="1">
    <location>
        <begin position="440"/>
        <end position="459"/>
    </location>
</feature>
<comment type="caution">
    <text evidence="2">The sequence shown here is derived from an EMBL/GenBank/DDBJ whole genome shotgun (WGS) entry which is preliminary data.</text>
</comment>
<dbReference type="EMBL" id="CAXAMN010011113">
    <property type="protein sequence ID" value="CAK9034304.1"/>
    <property type="molecule type" value="Genomic_DNA"/>
</dbReference>
<organism evidence="2 3">
    <name type="scientific">Durusdinium trenchii</name>
    <dbReference type="NCBI Taxonomy" id="1381693"/>
    <lineage>
        <taxon>Eukaryota</taxon>
        <taxon>Sar</taxon>
        <taxon>Alveolata</taxon>
        <taxon>Dinophyceae</taxon>
        <taxon>Suessiales</taxon>
        <taxon>Symbiodiniaceae</taxon>
        <taxon>Durusdinium</taxon>
    </lineage>
</organism>
<feature type="region of interest" description="Disordered" evidence="1">
    <location>
        <begin position="745"/>
        <end position="785"/>
    </location>
</feature>
<feature type="compositionally biased region" description="Acidic residues" evidence="1">
    <location>
        <begin position="385"/>
        <end position="406"/>
    </location>
</feature>
<gene>
    <name evidence="2" type="ORF">CCMP2556_LOCUS19436</name>
</gene>
<feature type="compositionally biased region" description="Basic residues" evidence="1">
    <location>
        <begin position="773"/>
        <end position="785"/>
    </location>
</feature>
<feature type="compositionally biased region" description="Basic and acidic residues" evidence="1">
    <location>
        <begin position="260"/>
        <end position="384"/>
    </location>
</feature>
<reference evidence="2 3" key="1">
    <citation type="submission" date="2024-02" db="EMBL/GenBank/DDBJ databases">
        <authorList>
            <person name="Chen Y."/>
            <person name="Shah S."/>
            <person name="Dougan E. K."/>
            <person name="Thang M."/>
            <person name="Chan C."/>
        </authorList>
    </citation>
    <scope>NUCLEOTIDE SEQUENCE [LARGE SCALE GENOMIC DNA]</scope>
</reference>
<protein>
    <submittedName>
        <fullName evidence="2">Uncharacterized protein</fullName>
    </submittedName>
</protein>
<feature type="compositionally biased region" description="Basic and acidic residues" evidence="1">
    <location>
        <begin position="198"/>
        <end position="246"/>
    </location>
</feature>
<feature type="region of interest" description="Disordered" evidence="1">
    <location>
        <begin position="198"/>
        <end position="459"/>
    </location>
</feature>
<evidence type="ECO:0000313" key="2">
    <source>
        <dbReference type="EMBL" id="CAK9034304.1"/>
    </source>
</evidence>
<sequence>MDLLSDSGFANALFWTLNLEPGSGALSAPVCSSWVFLSRGSTLRSRTNPLGRNDSECVRQGNILCGRTLVLMILCAAKGIFWCLEQPQTSCMEWHPLFQYMVRLLRVRSLRFRMSEFGAPTKKPTILYASHQCIDDILEYKVPERLAQKDMVRRYVNGAGEHRVQGGKDLKQSQSYPAGKPTGKDALAKKLTKDIRMHAKESKTKKQTDQKGKDAKDKPEEKDTKKQKQAKKEEKTGKDKEVEKTQSKKQGKAQAQQKIQEVKEEEKQKEKKEKTQKQKKDKEGKGSSKKDGEEKKEHKEVKESRKEKKEKKEAKESAKEKKEKKEAKESGKEKKDVKQAEKKRSKKKEDEKKEKKEEASAAKEGKKRGNDGKDEAVKPKKAKEDEEEDEDRNEAEEEEDEGESSDSADYGLDGSESDSEDEKDPTALSECRALVPVVKETSDRTSDLEKATRNSTTNKREWDTFNRRLTSSKNAAVAGLSEHVAKNKVDLFNIWLDNGHDVQGACLELTRRAEATQRATAGWEAVQGRELRKRYGDNEEKFNKVVKAREAAGLFYEDQDFPGDVDETWYFMRVGSSFKTENTTSESVNITAASRLDKAGLQALTDESDGVLRAGALPEISGLSQQQNKGLLTAMAQAAPVKSKKKEKEKNKSEEVVSKTLEETAKDEMAEILKVAASSRTKSMELSNIQYAAELSKQLLDYAVSLEEIYKDLRKAVEDKSEANMQKTLDLVQKKKAFGEKAKAAAGAFLRSGPKKKKSDKKGEDESTPTGSTKKKRKVAAAKPE</sequence>
<proteinExistence type="predicted"/>
<feature type="region of interest" description="Disordered" evidence="1">
    <location>
        <begin position="639"/>
        <end position="660"/>
    </location>
</feature>
<dbReference type="Proteomes" id="UP001642484">
    <property type="component" value="Unassembled WGS sequence"/>
</dbReference>
<evidence type="ECO:0000313" key="3">
    <source>
        <dbReference type="Proteomes" id="UP001642484"/>
    </source>
</evidence>
<evidence type="ECO:0000256" key="1">
    <source>
        <dbReference type="SAM" id="MobiDB-lite"/>
    </source>
</evidence>